<feature type="domain" description="Ig-like" evidence="2">
    <location>
        <begin position="2164"/>
        <end position="2254"/>
    </location>
</feature>
<dbReference type="OrthoDB" id="6612025at2759"/>
<dbReference type="InterPro" id="IPR003599">
    <property type="entry name" value="Ig_sub"/>
</dbReference>
<feature type="domain" description="Ig-like" evidence="2">
    <location>
        <begin position="319"/>
        <end position="409"/>
    </location>
</feature>
<accession>A0A7R9KM06</accession>
<dbReference type="Proteomes" id="UP000759131">
    <property type="component" value="Unassembled WGS sequence"/>
</dbReference>
<dbReference type="InterPro" id="IPR036179">
    <property type="entry name" value="Ig-like_dom_sf"/>
</dbReference>
<feature type="domain" description="Ig-like" evidence="2">
    <location>
        <begin position="2032"/>
        <end position="2118"/>
    </location>
</feature>
<feature type="domain" description="Ig-like" evidence="2">
    <location>
        <begin position="981"/>
        <end position="1072"/>
    </location>
</feature>
<dbReference type="SMART" id="SM00409">
    <property type="entry name" value="IG"/>
    <property type="match status" value="23"/>
</dbReference>
<dbReference type="SUPFAM" id="SSF48726">
    <property type="entry name" value="Immunoglobulin"/>
    <property type="match status" value="24"/>
</dbReference>
<keyword evidence="1" id="KW-0175">Coiled coil</keyword>
<evidence type="ECO:0000256" key="1">
    <source>
        <dbReference type="SAM" id="Coils"/>
    </source>
</evidence>
<feature type="domain" description="Ig-like" evidence="2">
    <location>
        <begin position="2299"/>
        <end position="2392"/>
    </location>
</feature>
<feature type="domain" description="Ig-like" evidence="2">
    <location>
        <begin position="716"/>
        <end position="802"/>
    </location>
</feature>
<dbReference type="InterPro" id="IPR007110">
    <property type="entry name" value="Ig-like_dom"/>
</dbReference>
<dbReference type="EMBL" id="OC856814">
    <property type="protein sequence ID" value="CAD7624307.1"/>
    <property type="molecule type" value="Genomic_DNA"/>
</dbReference>
<dbReference type="FunFam" id="2.60.40.10:FF:000119">
    <property type="entry name" value="Sallimus, isoform P"/>
    <property type="match status" value="12"/>
</dbReference>
<dbReference type="FunFam" id="2.60.40.10:FF:000962">
    <property type="entry name" value="titin isoform X1"/>
    <property type="match status" value="10"/>
</dbReference>
<dbReference type="Pfam" id="PF07679">
    <property type="entry name" value="I-set"/>
    <property type="match status" value="24"/>
</dbReference>
<dbReference type="InterPro" id="IPR013098">
    <property type="entry name" value="Ig_I-set"/>
</dbReference>
<feature type="domain" description="Ig-like" evidence="2">
    <location>
        <begin position="1238"/>
        <end position="1329"/>
    </location>
</feature>
<dbReference type="SMART" id="SM00408">
    <property type="entry name" value="IGc2"/>
    <property type="match status" value="19"/>
</dbReference>
<dbReference type="PANTHER" id="PTHR47633:SF4">
    <property type="entry name" value="MYOPALLADIN ISOFORM X1"/>
    <property type="match status" value="1"/>
</dbReference>
<protein>
    <recommendedName>
        <fullName evidence="2">Ig-like domain-containing protein</fullName>
    </recommendedName>
</protein>
<dbReference type="PANTHER" id="PTHR47633">
    <property type="entry name" value="IMMUNOGLOBULIN"/>
    <property type="match status" value="1"/>
</dbReference>
<evidence type="ECO:0000313" key="4">
    <source>
        <dbReference type="Proteomes" id="UP000759131"/>
    </source>
</evidence>
<dbReference type="PROSITE" id="PS50835">
    <property type="entry name" value="IG_LIKE"/>
    <property type="match status" value="21"/>
</dbReference>
<feature type="domain" description="Ig-like" evidence="2">
    <location>
        <begin position="1899"/>
        <end position="1990"/>
    </location>
</feature>
<feature type="domain" description="Ig-like" evidence="2">
    <location>
        <begin position="2837"/>
        <end position="2928"/>
    </location>
</feature>
<feature type="domain" description="Ig-like" evidence="2">
    <location>
        <begin position="848"/>
        <end position="941"/>
    </location>
</feature>
<evidence type="ECO:0000259" key="2">
    <source>
        <dbReference type="PROSITE" id="PS50835"/>
    </source>
</evidence>
<organism evidence="3">
    <name type="scientific">Medioppia subpectinata</name>
    <dbReference type="NCBI Taxonomy" id="1979941"/>
    <lineage>
        <taxon>Eukaryota</taxon>
        <taxon>Metazoa</taxon>
        <taxon>Ecdysozoa</taxon>
        <taxon>Arthropoda</taxon>
        <taxon>Chelicerata</taxon>
        <taxon>Arachnida</taxon>
        <taxon>Acari</taxon>
        <taxon>Acariformes</taxon>
        <taxon>Sarcoptiformes</taxon>
        <taxon>Oribatida</taxon>
        <taxon>Brachypylina</taxon>
        <taxon>Oppioidea</taxon>
        <taxon>Oppiidae</taxon>
        <taxon>Medioppia</taxon>
    </lineage>
</organism>
<sequence length="3059" mass="345869">SSVVRDSEYSESLVEIQRLEDRRNYKREIDTESIAGKPPVFAKTLRNIETTEEANVHLECRLEPSTGDIETTIEWFKNGQPITVGHRFRPQFDFDFIALDIHCVYPEDSGLYTCKARNIFGETVSSCQLLCHGKSQRVIYETEMSDSFMNARHLEETKRKTRKDVTEIDDEIQRTKPKFLTKFRNLELQEFQSAHIECRIEPVNDPNLTVEWFYNGNPLPVVCIASPTGKGHRFQPFYDFGYIALKILQIIEEDSGVYTCRITNKSGSDELSATIICHGRASIDRESQFPDTYAKTKHLEERGYYTRDSYVDDMTKQAPVFTTAPKNRDVTEGDGVHFECQLTPIGDPTLKVEWFKNGEPLLQGSRFVEIFDFGFVALDIRHAYAEDSGRYTIRAVNDYGEATTQAFLKCRPTSSLITTSQLEGSLSSIRRLERKRERVVEEEEAISEAPVFTQPMRNLRLIENQSAHFETRLIPVGDSDMCVEWFHNGSPLMLGSRMSTINDFGYVALDFKYVKPSDSGTFTCKASNRFGGAVCSATLHVEDTKSIVSDTSFPDSVQKISCLEGRNFYRKEEITETTSDRKPYFVTELKGPNVGEEGKSAHFECRIEPFPDETMTVEWLLNGHPLQIGNRYRTLFDFGFAALDVMALIPEDSGDYEIKATNHLGFNTSKVTLKVVDRGSVLLDSIQPSSLSKIRALETPRRVKRQDDDTIFVDKPEFGNSLRNYENLKEGEPFHLEATLTPADDPTMRVEWLVNGVPLQTGHRFKSLHDFGFVALDVLYAYPEDSGTYMCRAVNEAGEAVTTGSILVEQRKVIDTDTIHEESLQQIQALERPHVRQRLSPQMETCRPVFTKPLKNLENLREGQSAHLECRLEPINDPSMTVEWFLNGTPLKTGHRFRLTNDFGYIALDILYAYPEDTGTYMVRATNDLGEAVITCTISVTEKRSIIYDTINPDGLERIQYLERQTPRGLQEVEERPPTEPMFLSKLKGTTRLHEGQRAHFECRVEPSYDPQLEIEFLHNGKTLISGSRYHTFSDFGYVSLDIAYVYPEDSGSYSVRASNLLGEVITSINLTVEGKSSIQTESMHSEALPKLHALETEYRYTVQEEVLTFQRPVFTTPLRNIDNVLEADAAHFEAKLIPVGDPTLEVQWYHNNTPLKTGSRFITMNDFGYVALDILQIQPEDAGVYTAHAVNSMGEADTKSIVSDTSFPDSVQKISCLEGRNFYRKEEITETTSERKPYFVTELKGPNVGEEGKSAHFECRIEPFPDQTMTVEWLLNGHPLQIGNRYRTLFDFGFAALDVMALIPEDSGDYEIKATNHLGFNTSKVTLKVVDRGSVLLDSIQPSSLSKIRALETPRRVKRQDDDTIFVDKPEFGNSLRNYENLKEGEPFHLEATLTPADDPTMRVEWLVNGVPLQTGHRFKSLHDFGFVALDVLYAYPEDSGTYMCRAVNEAGEAVTTGSIRVEQRKVIDTDTIHEESLQQIAALERPHVRQRLSPQMETCRPVFTKPLKNIENLREGQSAHLECRLEPINDPSMTVEWFLNETPLKTGHRFRLTNDFGYIALDILYAYPEDTGTYMVRATNDLGEAVITCTISVTEKRSIIYDTINPDGLERIQYLERQTPRGLQEVEERPPTEPMFLSKLKGTTRLHEGQRAHFECRVEPSYDPQLEIEFLHNGKTLISGSRYHTFCDFGYVSLDIAYVYPEDSGSYSVKASNLLGEVITSINLTVEGKSSIQTESMHSEALPKLHALETEYRYTVQEEVLTFQRPVFTTPLRNIDNVLEADAAHFEAKLIPVGDPTLEVQWYHNNTPLKTGSRFITMNDFGYVALDILQIQPEDAGVYTAHAVNSMGEAVTTATMRVNSAVQIHSQHPEGLQQIQALERSKYMGPREEPEQWFEKPIFTTPLVGPHDLIEGQAARFECRAVPVGDPDLDFIWYLNGKELLMGSRIATSHDFGYVCLDIASTVPEDSGVYMIKAINRSGEAITSVSLRVKALSTIDMHCQHPEAFRQTQVFETDIRTTVTETTEEIYERPVFTRQLSSIKDIKEGDYVFIEAQIEPSNDDKLIVEWHKNGQYLVLGSRITTRFDFGLISLEIMDIKAEDSGIYTCRAVNDSGEAISTCTLKVKGSENLDFRSLHPESWQRIQEFEAFRPTKAEIPEFETELPNFVSHLNDLNLKEGETAHFECRVEPSSDPTMKYEILRNGEPMPSGSRYSVTHDFGYVSVDIAYVYPEDSGVYTCRASNPKGQSVSTASLKVVGKGLIDTTTLHPTGQQGLERIKQLETTVERVIPAEAKPEFTKPYFVIPLKHSFKVNESEGLHLECRVEPSNDLNLCIEWLVNGQPLTSGSRFATTSDFGFIVMDIHDLWTRDTGVYTCRATNQLGEAFTSTQIDVIAKGVTSGKALQPDDKTAQKSDRQSDEDFEAIQVPKITLVSKHMTDLTEGQSAHIEASLAPMDDTSMTVEWLFKGEPLQASNRINTIHSFGYIILEIFNIRTEDSGTYTCVAANDCGTDALNIDLECIESVPGERPHFISQMQSVEGLKEGQSVHFECQLEPVGDPNLTVEWYHNSVILTPSSRIKVVTDFGYVVMDISYVHSEDSGEYVCVASNKYGSDTTKFNIQCSPTPKVDKHAILTESMGQIHALEGYANVQSMGQIVPTTSQSPKFLSPIKELPNLVEGQSAHFETQLVPINDPEMVIEWYMNGEPLRSGQRFRAFNDFGFVVLDILDCDERDSGVYELLSSEPLRSGQRFRAFNDFGFVVLDILDCDERDSGVYECVATNSFGSDKVTTSLKCKPKPKVILESQLPVSMARGIKDLIDYEESLNVKPIEYMEEYVYELPRFEAPLENVANLKEGDGLHIETRITPTDDPNLTIEWLKNGQPLRASNRIRTISDFGFVVLEINPVYSEDSGLYSVRASNNTGEAVMTCNIKCQSSRKVVLETQLPDGSETTFQKLSQFEETVERQVSDSWTTIEEQPPKFLSQLKDIAINENDFVHFESRLVPVSDPTMKVEWFLNDKPLTTGSRFRTISDFGYVVLEIAETYPRDSGLYVCKAVNMFGVLR</sequence>
<feature type="domain" description="Ig-like" evidence="2">
    <location>
        <begin position="2527"/>
        <end position="2618"/>
    </location>
</feature>
<proteinExistence type="predicted"/>
<feature type="domain" description="Ig-like" evidence="2">
    <location>
        <begin position="583"/>
        <end position="674"/>
    </location>
</feature>
<dbReference type="Gene3D" id="2.60.40.10">
    <property type="entry name" value="Immunoglobulins"/>
    <property type="match status" value="24"/>
</dbReference>
<feature type="domain" description="Ig-like" evidence="2">
    <location>
        <begin position="38"/>
        <end position="125"/>
    </location>
</feature>
<evidence type="ECO:0000313" key="3">
    <source>
        <dbReference type="EMBL" id="CAD7624307.1"/>
    </source>
</evidence>
<feature type="domain" description="Ig-like" evidence="2">
    <location>
        <begin position="2426"/>
        <end position="2517"/>
    </location>
</feature>
<dbReference type="CDD" id="cd00096">
    <property type="entry name" value="Ig"/>
    <property type="match status" value="4"/>
</dbReference>
<reference evidence="3" key="1">
    <citation type="submission" date="2020-11" db="EMBL/GenBank/DDBJ databases">
        <authorList>
            <person name="Tran Van P."/>
        </authorList>
    </citation>
    <scope>NUCLEOTIDE SEQUENCE</scope>
</reference>
<feature type="domain" description="Ig-like" evidence="2">
    <location>
        <begin position="177"/>
        <end position="276"/>
    </location>
</feature>
<feature type="domain" description="Ig-like" evidence="2">
    <location>
        <begin position="1503"/>
        <end position="1596"/>
    </location>
</feature>
<dbReference type="InterPro" id="IPR003598">
    <property type="entry name" value="Ig_sub2"/>
</dbReference>
<feature type="domain" description="Ig-like" evidence="2">
    <location>
        <begin position="1636"/>
        <end position="1727"/>
    </location>
</feature>
<dbReference type="EMBL" id="CAJPIZ010002239">
    <property type="protein sequence ID" value="CAG2104737.1"/>
    <property type="molecule type" value="Genomic_DNA"/>
</dbReference>
<feature type="domain" description="Ig-like" evidence="2">
    <location>
        <begin position="2975"/>
        <end position="3059"/>
    </location>
</feature>
<feature type="domain" description="Ig-like" evidence="2">
    <location>
        <begin position="2661"/>
        <end position="2790"/>
    </location>
</feature>
<feature type="domain" description="Ig-like" evidence="2">
    <location>
        <begin position="1371"/>
        <end position="1462"/>
    </location>
</feature>
<feature type="coiled-coil region" evidence="1">
    <location>
        <begin position="422"/>
        <end position="449"/>
    </location>
</feature>
<dbReference type="InterPro" id="IPR013783">
    <property type="entry name" value="Ig-like_fold"/>
</dbReference>
<feature type="domain" description="Ig-like" evidence="2">
    <location>
        <begin position="450"/>
        <end position="540"/>
    </location>
</feature>
<keyword evidence="4" id="KW-1185">Reference proteome</keyword>
<feature type="non-terminal residue" evidence="3">
    <location>
        <position position="3059"/>
    </location>
</feature>
<name>A0A7R9KM06_9ACAR</name>
<gene>
    <name evidence="3" type="ORF">OSB1V03_LOCUS4752</name>
</gene>